<keyword evidence="2" id="KW-1185">Reference proteome</keyword>
<dbReference type="PANTHER" id="PTHR46060">
    <property type="entry name" value="MARINER MOS1 TRANSPOSASE-LIKE PROTEIN"/>
    <property type="match status" value="1"/>
</dbReference>
<dbReference type="GO" id="GO:0003676">
    <property type="term" value="F:nucleic acid binding"/>
    <property type="evidence" value="ECO:0007669"/>
    <property type="project" value="InterPro"/>
</dbReference>
<feature type="non-terminal residue" evidence="1">
    <location>
        <position position="1"/>
    </location>
</feature>
<dbReference type="EMBL" id="KQ414572">
    <property type="protein sequence ID" value="KOC71315.1"/>
    <property type="molecule type" value="Genomic_DNA"/>
</dbReference>
<dbReference type="PANTHER" id="PTHR46060:SF3">
    <property type="entry name" value="PROTEIN GVQW3"/>
    <property type="match status" value="1"/>
</dbReference>
<dbReference type="STRING" id="597456.A0A0L7RKB2"/>
<accession>A0A0L7RKB2</accession>
<organism evidence="1 2">
    <name type="scientific">Habropoda laboriosa</name>
    <dbReference type="NCBI Taxonomy" id="597456"/>
    <lineage>
        <taxon>Eukaryota</taxon>
        <taxon>Metazoa</taxon>
        <taxon>Ecdysozoa</taxon>
        <taxon>Arthropoda</taxon>
        <taxon>Hexapoda</taxon>
        <taxon>Insecta</taxon>
        <taxon>Pterygota</taxon>
        <taxon>Neoptera</taxon>
        <taxon>Endopterygota</taxon>
        <taxon>Hymenoptera</taxon>
        <taxon>Apocrita</taxon>
        <taxon>Aculeata</taxon>
        <taxon>Apoidea</taxon>
        <taxon>Anthophila</taxon>
        <taxon>Apidae</taxon>
        <taxon>Habropoda</taxon>
    </lineage>
</organism>
<dbReference type="InterPro" id="IPR052709">
    <property type="entry name" value="Transposase-MT_Hybrid"/>
</dbReference>
<reference evidence="1 2" key="1">
    <citation type="submission" date="2015-07" db="EMBL/GenBank/DDBJ databases">
        <title>The genome of Habropoda laboriosa.</title>
        <authorList>
            <person name="Pan H."/>
            <person name="Kapheim K."/>
        </authorList>
    </citation>
    <scope>NUCLEOTIDE SEQUENCE [LARGE SCALE GENOMIC DNA]</scope>
    <source>
        <strain evidence="1">0110345459</strain>
    </source>
</reference>
<protein>
    <submittedName>
        <fullName evidence="1">Histone-lysine N-methyltransferase SETMAR</fullName>
    </submittedName>
</protein>
<evidence type="ECO:0000313" key="1">
    <source>
        <dbReference type="EMBL" id="KOC71315.1"/>
    </source>
</evidence>
<keyword evidence="1" id="KW-0489">Methyltransferase</keyword>
<dbReference type="Gene3D" id="3.30.420.10">
    <property type="entry name" value="Ribonuclease H-like superfamily/Ribonuclease H"/>
    <property type="match status" value="1"/>
</dbReference>
<dbReference type="GO" id="GO:0032259">
    <property type="term" value="P:methylation"/>
    <property type="evidence" value="ECO:0007669"/>
    <property type="project" value="UniProtKB-KW"/>
</dbReference>
<dbReference type="GO" id="GO:0008168">
    <property type="term" value="F:methyltransferase activity"/>
    <property type="evidence" value="ECO:0007669"/>
    <property type="project" value="UniProtKB-KW"/>
</dbReference>
<evidence type="ECO:0000313" key="2">
    <source>
        <dbReference type="Proteomes" id="UP000053825"/>
    </source>
</evidence>
<gene>
    <name evidence="1" type="ORF">WH47_00072</name>
</gene>
<name>A0A0L7RKB2_9HYME</name>
<dbReference type="InterPro" id="IPR036397">
    <property type="entry name" value="RNaseH_sf"/>
</dbReference>
<proteinExistence type="predicted"/>
<dbReference type="Proteomes" id="UP000053825">
    <property type="component" value="Unassembled WGS sequence"/>
</dbReference>
<keyword evidence="1" id="KW-0808">Transferase</keyword>
<sequence>VASTNTQKLHQLGIELHSYPPYSSDLSPTDSHFFRSLDNYLALKRFRKQEDSEITFQHFLSPKDSNFRISQTDAPAIRQQKCIKNYANYFK</sequence>
<dbReference type="AlphaFoldDB" id="A0A0L7RKB2"/>